<proteinExistence type="predicted"/>
<name>A0A0F9WB83_9ZZZZ</name>
<reference evidence="2" key="1">
    <citation type="journal article" date="2015" name="Nature">
        <title>Complex archaea that bridge the gap between prokaryotes and eukaryotes.</title>
        <authorList>
            <person name="Spang A."/>
            <person name="Saw J.H."/>
            <person name="Jorgensen S.L."/>
            <person name="Zaremba-Niedzwiedzka K."/>
            <person name="Martijn J."/>
            <person name="Lind A.E."/>
            <person name="van Eijk R."/>
            <person name="Schleper C."/>
            <person name="Guy L."/>
            <person name="Ettema T.J."/>
        </authorList>
    </citation>
    <scope>NUCLEOTIDE SEQUENCE</scope>
</reference>
<feature type="transmembrane region" description="Helical" evidence="1">
    <location>
        <begin position="39"/>
        <end position="57"/>
    </location>
</feature>
<feature type="transmembrane region" description="Helical" evidence="1">
    <location>
        <begin position="7"/>
        <end position="27"/>
    </location>
</feature>
<keyword evidence="1" id="KW-1133">Transmembrane helix</keyword>
<evidence type="ECO:0000313" key="2">
    <source>
        <dbReference type="EMBL" id="KKN83026.1"/>
    </source>
</evidence>
<accession>A0A0F9WB83</accession>
<organism evidence="2">
    <name type="scientific">marine sediment metagenome</name>
    <dbReference type="NCBI Taxonomy" id="412755"/>
    <lineage>
        <taxon>unclassified sequences</taxon>
        <taxon>metagenomes</taxon>
        <taxon>ecological metagenomes</taxon>
    </lineage>
</organism>
<comment type="caution">
    <text evidence="2">The sequence shown here is derived from an EMBL/GenBank/DDBJ whole genome shotgun (WGS) entry which is preliminary data.</text>
</comment>
<sequence length="295" mass="34505">MHAKINWNYSLFASVGVLFLLLVTRFVEGNRKIPDSIKLPLDILIIITSTWLVITFLKQRFYTNLKFNGESQIQKERNRNYDRFIAFLIGGFGAASLVAGLPYSYITSIWFGYLLYQLHWILILRHETLDLIGSEEFDFIALKDEEFPLELLKKAMLYGRDNPFPSGTRSKYRPEKHWQIAYDYLIKRSTIEMIAEDLGVTDQLIGNGYVEGGCIAIVLHEQMGHWVEPFIPDYNPDYDPNWQEIKIRRRKEIPMKSWIGDKMVDHVMAGGEAILYQVIINRKTSRIITYNIKQR</sequence>
<evidence type="ECO:0000256" key="1">
    <source>
        <dbReference type="SAM" id="Phobius"/>
    </source>
</evidence>
<dbReference type="AlphaFoldDB" id="A0A0F9WB83"/>
<dbReference type="EMBL" id="LAZR01000191">
    <property type="protein sequence ID" value="KKN83026.1"/>
    <property type="molecule type" value="Genomic_DNA"/>
</dbReference>
<gene>
    <name evidence="2" type="ORF">LCGC14_0302880</name>
</gene>
<feature type="transmembrane region" description="Helical" evidence="1">
    <location>
        <begin position="84"/>
        <end position="101"/>
    </location>
</feature>
<keyword evidence="1" id="KW-0812">Transmembrane</keyword>
<keyword evidence="1" id="KW-0472">Membrane</keyword>
<protein>
    <submittedName>
        <fullName evidence="2">Uncharacterized protein</fullName>
    </submittedName>
</protein>